<keyword evidence="2" id="KW-1185">Reference proteome</keyword>
<sequence length="55" mass="6658">NGLRLYQGRFRSDIRRRFFTQRVVGHWNRLPREVVTAPSLTEFKKRLDNALVRMV</sequence>
<dbReference type="Proteomes" id="UP000052976">
    <property type="component" value="Unassembled WGS sequence"/>
</dbReference>
<accession>A0A091EL66</accession>
<dbReference type="AlphaFoldDB" id="A0A091EL66"/>
<evidence type="ECO:0008006" key="3">
    <source>
        <dbReference type="Google" id="ProtNLM"/>
    </source>
</evidence>
<protein>
    <recommendedName>
        <fullName evidence="3">Nidogen G2 beta-barrel domain-containing protein</fullName>
    </recommendedName>
</protein>
<feature type="non-terminal residue" evidence="1">
    <location>
        <position position="1"/>
    </location>
</feature>
<reference evidence="1 2" key="1">
    <citation type="submission" date="2014-04" db="EMBL/GenBank/DDBJ databases">
        <title>Genome evolution of avian class.</title>
        <authorList>
            <person name="Zhang G."/>
            <person name="Li C."/>
        </authorList>
    </citation>
    <scope>NUCLEOTIDE SEQUENCE [LARGE SCALE GENOMIC DNA]</scope>
    <source>
        <strain evidence="1">BGI_N302</strain>
    </source>
</reference>
<evidence type="ECO:0000313" key="1">
    <source>
        <dbReference type="EMBL" id="KFO57816.1"/>
    </source>
</evidence>
<proteinExistence type="predicted"/>
<evidence type="ECO:0000313" key="2">
    <source>
        <dbReference type="Proteomes" id="UP000052976"/>
    </source>
</evidence>
<dbReference type="STRING" id="85066.A0A091EL66"/>
<gene>
    <name evidence="1" type="ORF">N302_12264</name>
</gene>
<dbReference type="EMBL" id="KK718644">
    <property type="protein sequence ID" value="KFO57816.1"/>
    <property type="molecule type" value="Genomic_DNA"/>
</dbReference>
<name>A0A091EL66_CORBR</name>
<feature type="non-terminal residue" evidence="1">
    <location>
        <position position="55"/>
    </location>
</feature>
<organism evidence="1 2">
    <name type="scientific">Corvus brachyrhynchos</name>
    <name type="common">American crow</name>
    <dbReference type="NCBI Taxonomy" id="85066"/>
    <lineage>
        <taxon>Eukaryota</taxon>
        <taxon>Metazoa</taxon>
        <taxon>Chordata</taxon>
        <taxon>Craniata</taxon>
        <taxon>Vertebrata</taxon>
        <taxon>Euteleostomi</taxon>
        <taxon>Archelosauria</taxon>
        <taxon>Archosauria</taxon>
        <taxon>Dinosauria</taxon>
        <taxon>Saurischia</taxon>
        <taxon>Theropoda</taxon>
        <taxon>Coelurosauria</taxon>
        <taxon>Aves</taxon>
        <taxon>Neognathae</taxon>
        <taxon>Neoaves</taxon>
        <taxon>Telluraves</taxon>
        <taxon>Australaves</taxon>
        <taxon>Passeriformes</taxon>
        <taxon>Corvoidea</taxon>
        <taxon>Corvidae</taxon>
        <taxon>Corvus</taxon>
    </lineage>
</organism>